<proteinExistence type="predicted"/>
<dbReference type="PANTHER" id="PTHR42678:SF34">
    <property type="entry name" value="OS04G0183300 PROTEIN"/>
    <property type="match status" value="1"/>
</dbReference>
<keyword evidence="1" id="KW-0732">Signal</keyword>
<dbReference type="RefSeq" id="WP_380216595.1">
    <property type="nucleotide sequence ID" value="NZ_JBHTBN010000001.1"/>
</dbReference>
<feature type="signal peptide" evidence="1">
    <location>
        <begin position="1"/>
        <end position="22"/>
    </location>
</feature>
<reference evidence="4" key="1">
    <citation type="journal article" date="2019" name="Int. J. Syst. Evol. Microbiol.">
        <title>The Global Catalogue of Microorganisms (GCM) 10K type strain sequencing project: providing services to taxonomists for standard genome sequencing and annotation.</title>
        <authorList>
            <consortium name="The Broad Institute Genomics Platform"/>
            <consortium name="The Broad Institute Genome Sequencing Center for Infectious Disease"/>
            <person name="Wu L."/>
            <person name="Ma J."/>
        </authorList>
    </citation>
    <scope>NUCLEOTIDE SEQUENCE [LARGE SCALE GENOMIC DNA]</scope>
    <source>
        <strain evidence="4">CGMCC 1.16306</strain>
    </source>
</reference>
<gene>
    <name evidence="3" type="ORF">ACFQO1_03555</name>
</gene>
<dbReference type="InterPro" id="IPR023631">
    <property type="entry name" value="Amidase_dom"/>
</dbReference>
<dbReference type="EMBL" id="JBHTBN010000001">
    <property type="protein sequence ID" value="MFC7356751.1"/>
    <property type="molecule type" value="Genomic_DNA"/>
</dbReference>
<accession>A0ABW2MVD4</accession>
<evidence type="ECO:0000256" key="1">
    <source>
        <dbReference type="SAM" id="SignalP"/>
    </source>
</evidence>
<dbReference type="SUPFAM" id="SSF75304">
    <property type="entry name" value="Amidase signature (AS) enzymes"/>
    <property type="match status" value="1"/>
</dbReference>
<organism evidence="3 4">
    <name type="scientific">Jejudonia soesokkakensis</name>
    <dbReference type="NCBI Taxonomy" id="1323432"/>
    <lineage>
        <taxon>Bacteria</taxon>
        <taxon>Pseudomonadati</taxon>
        <taxon>Bacteroidota</taxon>
        <taxon>Flavobacteriia</taxon>
        <taxon>Flavobacteriales</taxon>
        <taxon>Flavobacteriaceae</taxon>
        <taxon>Jejudonia</taxon>
    </lineage>
</organism>
<evidence type="ECO:0000259" key="2">
    <source>
        <dbReference type="Pfam" id="PF01425"/>
    </source>
</evidence>
<dbReference type="Gene3D" id="3.90.1300.10">
    <property type="entry name" value="Amidase signature (AS) domain"/>
    <property type="match status" value="1"/>
</dbReference>
<dbReference type="PANTHER" id="PTHR42678">
    <property type="entry name" value="AMIDASE"/>
    <property type="match status" value="1"/>
</dbReference>
<protein>
    <submittedName>
        <fullName evidence="3">Amidase family protein</fullName>
    </submittedName>
</protein>
<keyword evidence="4" id="KW-1185">Reference proteome</keyword>
<dbReference type="InterPro" id="IPR036928">
    <property type="entry name" value="AS_sf"/>
</dbReference>
<sequence>MKPTLYSLFAMLIICFSFISCQEKPETPREVPTLWMAYDETSEVKENDSIENRRLRYKLLQSKFTDRNAIFSELYWEVTDFPQERYDEIAPLILEKDIPSIQQAIAANKFTYEELTLFYLKRIYTYELDPKTSLYTIMALNPDVLEEARLKDTNKATKNHEIYGMPILLKDNISTSNMKTTAGAMALQENAPTKDAFIVSQLKKNGALILGKVNLSEWAYYFCNRCPLGYSAVGGQTLNPYGRKQFETGGSSAGSGTSVAANYAVAAVGTETAGSIISPTSQNSLVGLKPTVGVLSRSGIIPISHTLDTSGPMTKNTIDTAILLDAMAGLDPTDSASKEKSENYIASVKEGTLKGKRLGVMNGLLEDSIYSATIKRLEDEGAVIVTYDAPEIALEGFGTLLDVEMLEDLPLYLEEYASETVSVKSIQDVMAFNQKDSLGYMPYNQGIFDEIVADSTSTEDFQQLRATLLKNGAQFFDEPMQAHDLDAILSINNYHSGYAAVGLRPCLALPMGYKENGEPIALTFIGLPFSELELLKMGYAYEKANPIRKIPELFKN</sequence>
<comment type="caution">
    <text evidence="3">The sequence shown here is derived from an EMBL/GenBank/DDBJ whole genome shotgun (WGS) entry which is preliminary data.</text>
</comment>
<name>A0ABW2MVD4_9FLAO</name>
<dbReference type="PROSITE" id="PS51257">
    <property type="entry name" value="PROKAR_LIPOPROTEIN"/>
    <property type="match status" value="1"/>
</dbReference>
<dbReference type="Proteomes" id="UP001596415">
    <property type="component" value="Unassembled WGS sequence"/>
</dbReference>
<feature type="chain" id="PRO_5045732443" evidence="1">
    <location>
        <begin position="23"/>
        <end position="556"/>
    </location>
</feature>
<evidence type="ECO:0000313" key="3">
    <source>
        <dbReference type="EMBL" id="MFC7356751.1"/>
    </source>
</evidence>
<dbReference type="Pfam" id="PF01425">
    <property type="entry name" value="Amidase"/>
    <property type="match status" value="1"/>
</dbReference>
<evidence type="ECO:0000313" key="4">
    <source>
        <dbReference type="Proteomes" id="UP001596415"/>
    </source>
</evidence>
<feature type="domain" description="Amidase" evidence="2">
    <location>
        <begin position="114"/>
        <end position="440"/>
    </location>
</feature>